<protein>
    <recommendedName>
        <fullName evidence="3">Redoxin domain-containing protein</fullName>
    </recommendedName>
</protein>
<organism evidence="1 2">
    <name type="scientific">Lysobacter niastensis</name>
    <dbReference type="NCBI Taxonomy" id="380629"/>
    <lineage>
        <taxon>Bacteria</taxon>
        <taxon>Pseudomonadati</taxon>
        <taxon>Pseudomonadota</taxon>
        <taxon>Gammaproteobacteria</taxon>
        <taxon>Lysobacterales</taxon>
        <taxon>Lysobacteraceae</taxon>
        <taxon>Lysobacter</taxon>
    </lineage>
</organism>
<dbReference type="RefSeq" id="WP_194931055.1">
    <property type="nucleotide sequence ID" value="NZ_JADLZT010000005.1"/>
</dbReference>
<keyword evidence="2" id="KW-1185">Reference proteome</keyword>
<name>A0ABS0B637_9GAMM</name>
<reference evidence="1 2" key="1">
    <citation type="submission" date="2020-11" db="EMBL/GenBank/DDBJ databases">
        <title>Draft Genome Sequence and Secondary Metabolite Biosynthetic Potential of the Lysobacter niastensis Type strain DSM 18481.</title>
        <authorList>
            <person name="Turrini P."/>
            <person name="Artuso I."/>
            <person name="Tescari M."/>
            <person name="Lugli G.A."/>
            <person name="Frangipani E."/>
            <person name="Ventura M."/>
            <person name="Visca P."/>
        </authorList>
    </citation>
    <scope>NUCLEOTIDE SEQUENCE [LARGE SCALE GENOMIC DNA]</scope>
    <source>
        <strain evidence="1 2">DSM 18481</strain>
    </source>
</reference>
<evidence type="ECO:0000313" key="1">
    <source>
        <dbReference type="EMBL" id="MBF6024459.1"/>
    </source>
</evidence>
<sequence length="69" mass="7335">MTPLDKAIRRQLDIGGVRYTLLIDPDGLRLTESGHRKGISLSWRDLVSGDAALATALQASVKEGSGAES</sequence>
<gene>
    <name evidence="1" type="ORF">IU514_10505</name>
</gene>
<dbReference type="Proteomes" id="UP001429984">
    <property type="component" value="Unassembled WGS sequence"/>
</dbReference>
<evidence type="ECO:0008006" key="3">
    <source>
        <dbReference type="Google" id="ProtNLM"/>
    </source>
</evidence>
<dbReference type="EMBL" id="JADLZT010000005">
    <property type="protein sequence ID" value="MBF6024459.1"/>
    <property type="molecule type" value="Genomic_DNA"/>
</dbReference>
<evidence type="ECO:0000313" key="2">
    <source>
        <dbReference type="Proteomes" id="UP001429984"/>
    </source>
</evidence>
<accession>A0ABS0B637</accession>
<comment type="caution">
    <text evidence="1">The sequence shown here is derived from an EMBL/GenBank/DDBJ whole genome shotgun (WGS) entry which is preliminary data.</text>
</comment>
<proteinExistence type="predicted"/>